<evidence type="ECO:0000313" key="3">
    <source>
        <dbReference type="Proteomes" id="UP001212841"/>
    </source>
</evidence>
<dbReference type="PANTHER" id="PTHR21580">
    <property type="entry name" value="SHIPPO-1-RELATED"/>
    <property type="match status" value="1"/>
</dbReference>
<feature type="region of interest" description="Disordered" evidence="1">
    <location>
        <begin position="170"/>
        <end position="274"/>
    </location>
</feature>
<proteinExistence type="predicted"/>
<keyword evidence="3" id="KW-1185">Reference proteome</keyword>
<dbReference type="Proteomes" id="UP001212841">
    <property type="component" value="Unassembled WGS sequence"/>
</dbReference>
<comment type="caution">
    <text evidence="2">The sequence shown here is derived from an EMBL/GenBank/DDBJ whole genome shotgun (WGS) entry which is preliminary data.</text>
</comment>
<name>A0AAD5X5P7_9FUNG</name>
<dbReference type="InterPro" id="IPR010736">
    <property type="entry name" value="SHIPPO-rpt"/>
</dbReference>
<gene>
    <name evidence="2" type="ORF">HK097_006573</name>
</gene>
<reference evidence="2" key="1">
    <citation type="submission" date="2020-05" db="EMBL/GenBank/DDBJ databases">
        <title>Phylogenomic resolution of chytrid fungi.</title>
        <authorList>
            <person name="Stajich J.E."/>
            <person name="Amses K."/>
            <person name="Simmons R."/>
            <person name="Seto K."/>
            <person name="Myers J."/>
            <person name="Bonds A."/>
            <person name="Quandt C.A."/>
            <person name="Barry K."/>
            <person name="Liu P."/>
            <person name="Grigoriev I."/>
            <person name="Longcore J.E."/>
            <person name="James T.Y."/>
        </authorList>
    </citation>
    <scope>NUCLEOTIDE SEQUENCE</scope>
    <source>
        <strain evidence="2">JEL0318</strain>
    </source>
</reference>
<dbReference type="EMBL" id="JADGJD010000308">
    <property type="protein sequence ID" value="KAJ3052287.1"/>
    <property type="molecule type" value="Genomic_DNA"/>
</dbReference>
<dbReference type="Pfam" id="PF07004">
    <property type="entry name" value="SHIPPO-rpt"/>
    <property type="match status" value="5"/>
</dbReference>
<organism evidence="2 3">
    <name type="scientific">Rhizophlyctis rosea</name>
    <dbReference type="NCBI Taxonomy" id="64517"/>
    <lineage>
        <taxon>Eukaryota</taxon>
        <taxon>Fungi</taxon>
        <taxon>Fungi incertae sedis</taxon>
        <taxon>Chytridiomycota</taxon>
        <taxon>Chytridiomycota incertae sedis</taxon>
        <taxon>Chytridiomycetes</taxon>
        <taxon>Rhizophlyctidales</taxon>
        <taxon>Rhizophlyctidaceae</taxon>
        <taxon>Rhizophlyctis</taxon>
    </lineage>
</organism>
<evidence type="ECO:0000313" key="2">
    <source>
        <dbReference type="EMBL" id="KAJ3052287.1"/>
    </source>
</evidence>
<feature type="compositionally biased region" description="Polar residues" evidence="1">
    <location>
        <begin position="178"/>
        <end position="189"/>
    </location>
</feature>
<dbReference type="AlphaFoldDB" id="A0AAD5X5P7"/>
<accession>A0AAD5X5P7</accession>
<protein>
    <recommendedName>
        <fullName evidence="4">Outer dense fiber protein 3</fullName>
    </recommendedName>
</protein>
<dbReference type="InterPro" id="IPR051291">
    <property type="entry name" value="CIMAP"/>
</dbReference>
<sequence>MDTTPSPFTYSDTHNMLGKDAVSYSISGWAKTWANESPGPDRYNLRAGSGGGPKYCFGLKTHAIEDETPGPLDYNAPFILPDAPTAPSFSFRPNVGDELFEDKETDFRPAPNTYFPKMKWGEKAATLKGHYKESKAMKTPGPANYIVPANLFNGPQFSMTGREIPYEEEDYYIPTPGPTSYSPKTNLTNDKAPAFSMQARRSSGVEKALRKQNSPGPGSYTPRDRQVRGNDGQKATLKSRWKDRTESTPGPASYAPTTMIPPAGTMSRKPPTNVPERIKYHIDGTPGPTDYTPSISAAKPHGPRYTLGKRLKIEKADTTPGPNAYKPPSSITKDGRITMKSRMSPFVMVFPTTRVDTIRV</sequence>
<evidence type="ECO:0008006" key="4">
    <source>
        <dbReference type="Google" id="ProtNLM"/>
    </source>
</evidence>
<evidence type="ECO:0000256" key="1">
    <source>
        <dbReference type="SAM" id="MobiDB-lite"/>
    </source>
</evidence>